<gene>
    <name evidence="8" type="ORF">ACFSGJ_03900</name>
</gene>
<evidence type="ECO:0000256" key="6">
    <source>
        <dbReference type="SAM" id="Phobius"/>
    </source>
</evidence>
<evidence type="ECO:0000259" key="7">
    <source>
        <dbReference type="Pfam" id="PF00892"/>
    </source>
</evidence>
<dbReference type="SUPFAM" id="SSF103481">
    <property type="entry name" value="Multidrug resistance efflux transporter EmrE"/>
    <property type="match status" value="2"/>
</dbReference>
<feature type="transmembrane region" description="Helical" evidence="6">
    <location>
        <begin position="96"/>
        <end position="114"/>
    </location>
</feature>
<keyword evidence="3 6" id="KW-0812">Transmembrane</keyword>
<evidence type="ECO:0000256" key="4">
    <source>
        <dbReference type="ARBA" id="ARBA00022989"/>
    </source>
</evidence>
<feature type="domain" description="EamA" evidence="7">
    <location>
        <begin position="9"/>
        <end position="137"/>
    </location>
</feature>
<evidence type="ECO:0000256" key="5">
    <source>
        <dbReference type="ARBA" id="ARBA00023136"/>
    </source>
</evidence>
<organism evidence="8 9">
    <name type="scientific">Halodurantibacterium flavum</name>
    <dbReference type="NCBI Taxonomy" id="1382802"/>
    <lineage>
        <taxon>Bacteria</taxon>
        <taxon>Pseudomonadati</taxon>
        <taxon>Pseudomonadota</taxon>
        <taxon>Alphaproteobacteria</taxon>
        <taxon>Rhodobacterales</taxon>
        <taxon>Paracoccaceae</taxon>
        <taxon>Halodurantibacterium</taxon>
    </lineage>
</organism>
<name>A0ABW4S172_9RHOB</name>
<keyword evidence="5 6" id="KW-0472">Membrane</keyword>
<feature type="transmembrane region" description="Helical" evidence="6">
    <location>
        <begin position="253"/>
        <end position="271"/>
    </location>
</feature>
<dbReference type="Proteomes" id="UP001597353">
    <property type="component" value="Unassembled WGS sequence"/>
</dbReference>
<comment type="similarity">
    <text evidence="2">Belongs to the drug/metabolite transporter (DMT) superfamily. 10 TMS drug/metabolite exporter (DME) (TC 2.A.7.3) family.</text>
</comment>
<dbReference type="Pfam" id="PF00892">
    <property type="entry name" value="EamA"/>
    <property type="match status" value="1"/>
</dbReference>
<feature type="transmembrane region" description="Helical" evidence="6">
    <location>
        <begin position="36"/>
        <end position="57"/>
    </location>
</feature>
<proteinExistence type="inferred from homology"/>
<comment type="subcellular location">
    <subcellularLocation>
        <location evidence="1">Membrane</location>
        <topology evidence="1">Multi-pass membrane protein</topology>
    </subcellularLocation>
</comment>
<evidence type="ECO:0000313" key="9">
    <source>
        <dbReference type="Proteomes" id="UP001597353"/>
    </source>
</evidence>
<feature type="transmembrane region" description="Helical" evidence="6">
    <location>
        <begin position="121"/>
        <end position="137"/>
    </location>
</feature>
<evidence type="ECO:0000313" key="8">
    <source>
        <dbReference type="EMBL" id="MFD1911356.1"/>
    </source>
</evidence>
<accession>A0ABW4S172</accession>
<evidence type="ECO:0000256" key="2">
    <source>
        <dbReference type="ARBA" id="ARBA00009853"/>
    </source>
</evidence>
<dbReference type="RefSeq" id="WP_390259682.1">
    <property type="nucleotide sequence ID" value="NZ_JBHUGH010000003.1"/>
</dbReference>
<sequence>MENRVLAAAGLVCLGCLIIGFTDNYVRVIAAEAGIWQFHLIRSLMALPIMALVARMMGQGLWPRRVRPVLLRSLFAASSMFIYFGCLALMPIGEVVAGLYTAPIFVLLISALVYGERIGPWRIFGVILGFAGILIILRVDQVALSPLSLMPVLAGFLYAIGNIGTRRWCAGEGALTLNAGFFLFMGIGGAIGAMVLGILPVAAPDGPEGFVLRGWVMPSATFFFWTFVQAVGSLVGVALVIRGYQIAEASYVAVFENALLVFAVFWALVLWGEVPSLSALIGMAAIAGAGTLIALRRDRPGAAISDQAARAGANRL</sequence>
<comment type="caution">
    <text evidence="8">The sequence shown here is derived from an EMBL/GenBank/DDBJ whole genome shotgun (WGS) entry which is preliminary data.</text>
</comment>
<dbReference type="Gene3D" id="1.10.3730.20">
    <property type="match status" value="1"/>
</dbReference>
<keyword evidence="4 6" id="KW-1133">Transmembrane helix</keyword>
<reference evidence="9" key="1">
    <citation type="journal article" date="2019" name="Int. J. Syst. Evol. Microbiol.">
        <title>The Global Catalogue of Microorganisms (GCM) 10K type strain sequencing project: providing services to taxonomists for standard genome sequencing and annotation.</title>
        <authorList>
            <consortium name="The Broad Institute Genomics Platform"/>
            <consortium name="The Broad Institute Genome Sequencing Center for Infectious Disease"/>
            <person name="Wu L."/>
            <person name="Ma J."/>
        </authorList>
    </citation>
    <scope>NUCLEOTIDE SEQUENCE [LARGE SCALE GENOMIC DNA]</scope>
    <source>
        <strain evidence="9">CGMCC 4.7242</strain>
    </source>
</reference>
<feature type="transmembrane region" description="Helical" evidence="6">
    <location>
        <begin position="69"/>
        <end position="90"/>
    </location>
</feature>
<feature type="transmembrane region" description="Helical" evidence="6">
    <location>
        <begin position="143"/>
        <end position="160"/>
    </location>
</feature>
<dbReference type="PANTHER" id="PTHR22911">
    <property type="entry name" value="ACYL-MALONYL CONDENSING ENZYME-RELATED"/>
    <property type="match status" value="1"/>
</dbReference>
<feature type="transmembrane region" description="Helical" evidence="6">
    <location>
        <begin position="277"/>
        <end position="295"/>
    </location>
</feature>
<keyword evidence="9" id="KW-1185">Reference proteome</keyword>
<evidence type="ECO:0000256" key="3">
    <source>
        <dbReference type="ARBA" id="ARBA00022692"/>
    </source>
</evidence>
<dbReference type="EMBL" id="JBHUGH010000003">
    <property type="protein sequence ID" value="MFD1911356.1"/>
    <property type="molecule type" value="Genomic_DNA"/>
</dbReference>
<dbReference type="InterPro" id="IPR000620">
    <property type="entry name" value="EamA_dom"/>
</dbReference>
<dbReference type="InterPro" id="IPR037185">
    <property type="entry name" value="EmrE-like"/>
</dbReference>
<feature type="transmembrane region" description="Helical" evidence="6">
    <location>
        <begin position="222"/>
        <end position="241"/>
    </location>
</feature>
<feature type="transmembrane region" description="Helical" evidence="6">
    <location>
        <begin position="181"/>
        <end position="202"/>
    </location>
</feature>
<protein>
    <submittedName>
        <fullName evidence="8">DMT family transporter</fullName>
    </submittedName>
</protein>
<dbReference type="PANTHER" id="PTHR22911:SF6">
    <property type="entry name" value="SOLUTE CARRIER FAMILY 35 MEMBER G1"/>
    <property type="match status" value="1"/>
</dbReference>
<evidence type="ECO:0000256" key="1">
    <source>
        <dbReference type="ARBA" id="ARBA00004141"/>
    </source>
</evidence>